<feature type="transmembrane region" description="Helical" evidence="6">
    <location>
        <begin position="12"/>
        <end position="32"/>
    </location>
</feature>
<dbReference type="AlphaFoldDB" id="A0A844AW43"/>
<dbReference type="GO" id="GO:0016020">
    <property type="term" value="C:membrane"/>
    <property type="evidence" value="ECO:0007669"/>
    <property type="project" value="UniProtKB-SubCell"/>
</dbReference>
<accession>A0A844AW43</accession>
<feature type="transmembrane region" description="Helical" evidence="6">
    <location>
        <begin position="148"/>
        <end position="171"/>
    </location>
</feature>
<feature type="transmembrane region" description="Helical" evidence="6">
    <location>
        <begin position="183"/>
        <end position="203"/>
    </location>
</feature>
<name>A0A844AW43_9RHOB</name>
<dbReference type="EMBL" id="WIXK01000002">
    <property type="protein sequence ID" value="MQY42142.1"/>
    <property type="molecule type" value="Genomic_DNA"/>
</dbReference>
<evidence type="ECO:0000313" key="8">
    <source>
        <dbReference type="EMBL" id="MQY42142.1"/>
    </source>
</evidence>
<feature type="transmembrane region" description="Helical" evidence="6">
    <location>
        <begin position="124"/>
        <end position="142"/>
    </location>
</feature>
<feature type="transmembrane region" description="Helical" evidence="6">
    <location>
        <begin position="69"/>
        <end position="91"/>
    </location>
</feature>
<dbReference type="SUPFAM" id="SSF103481">
    <property type="entry name" value="Multidrug resistance efflux transporter EmrE"/>
    <property type="match status" value="1"/>
</dbReference>
<dbReference type="RefSeq" id="WP_153546001.1">
    <property type="nucleotide sequence ID" value="NZ_WIXK01000002.1"/>
</dbReference>
<feature type="transmembrane region" description="Helical" evidence="6">
    <location>
        <begin position="38"/>
        <end position="57"/>
    </location>
</feature>
<feature type="transmembrane region" description="Helical" evidence="6">
    <location>
        <begin position="97"/>
        <end position="117"/>
    </location>
</feature>
<comment type="subcellular location">
    <subcellularLocation>
        <location evidence="1">Membrane</location>
        <topology evidence="1">Multi-pass membrane protein</topology>
    </subcellularLocation>
</comment>
<dbReference type="PANTHER" id="PTHR32322">
    <property type="entry name" value="INNER MEMBRANE TRANSPORTER"/>
    <property type="match status" value="1"/>
</dbReference>
<evidence type="ECO:0000256" key="4">
    <source>
        <dbReference type="ARBA" id="ARBA00022989"/>
    </source>
</evidence>
<comment type="similarity">
    <text evidence="2">Belongs to the EamA transporter family.</text>
</comment>
<evidence type="ECO:0000256" key="3">
    <source>
        <dbReference type="ARBA" id="ARBA00022692"/>
    </source>
</evidence>
<feature type="transmembrane region" description="Helical" evidence="6">
    <location>
        <begin position="250"/>
        <end position="270"/>
    </location>
</feature>
<feature type="transmembrane region" description="Helical" evidence="6">
    <location>
        <begin position="223"/>
        <end position="243"/>
    </location>
</feature>
<keyword evidence="9" id="KW-1185">Reference proteome</keyword>
<dbReference type="InterPro" id="IPR000620">
    <property type="entry name" value="EamA_dom"/>
</dbReference>
<dbReference type="InterPro" id="IPR037185">
    <property type="entry name" value="EmrE-like"/>
</dbReference>
<keyword evidence="5 6" id="KW-0472">Membrane</keyword>
<keyword evidence="4 6" id="KW-1133">Transmembrane helix</keyword>
<evidence type="ECO:0000256" key="5">
    <source>
        <dbReference type="ARBA" id="ARBA00023136"/>
    </source>
</evidence>
<evidence type="ECO:0000256" key="2">
    <source>
        <dbReference type="ARBA" id="ARBA00007362"/>
    </source>
</evidence>
<organism evidence="8 9">
    <name type="scientific">Tritonibacter aquimaris</name>
    <dbReference type="NCBI Taxonomy" id="2663379"/>
    <lineage>
        <taxon>Bacteria</taxon>
        <taxon>Pseudomonadati</taxon>
        <taxon>Pseudomonadota</taxon>
        <taxon>Alphaproteobacteria</taxon>
        <taxon>Rhodobacterales</taxon>
        <taxon>Paracoccaceae</taxon>
        <taxon>Tritonibacter</taxon>
    </lineage>
</organism>
<feature type="domain" description="EamA" evidence="7">
    <location>
        <begin position="157"/>
        <end position="292"/>
    </location>
</feature>
<keyword evidence="3 6" id="KW-0812">Transmembrane</keyword>
<sequence>MGLSRAEWQGHGAMLLVSGLVGGSFSVGGQIAGEVDAAALNALRFAGAAVIVGLLVATTTGFQAQSFRAPWRFVVLGSIFGGYFILMFYGLEHASAISTSAVYTLIPMLTAGFGWLILRQVTTVRMAVALVVGALGAIIVIFRGEFDLLLSFQVGQGEAVFFIGCVVHAIYTPLMRKLNWGETAASFTFGVLIAGALALTAFGWGDIRSIDWTALGLKVWGSIAYLAVFASAVTFVLLQFAVLRLPSAKVMAYSYLVPSWVILWDLGFGIAPPSGIVILGPVLSGLALLMLLQNDDARLD</sequence>
<feature type="transmembrane region" description="Helical" evidence="6">
    <location>
        <begin position="276"/>
        <end position="292"/>
    </location>
</feature>
<proteinExistence type="inferred from homology"/>
<feature type="domain" description="EamA" evidence="7">
    <location>
        <begin position="14"/>
        <end position="141"/>
    </location>
</feature>
<dbReference type="Proteomes" id="UP000436694">
    <property type="component" value="Unassembled WGS sequence"/>
</dbReference>
<evidence type="ECO:0000259" key="7">
    <source>
        <dbReference type="Pfam" id="PF00892"/>
    </source>
</evidence>
<protein>
    <submittedName>
        <fullName evidence="8">EamA family transporter</fullName>
    </submittedName>
</protein>
<evidence type="ECO:0000256" key="1">
    <source>
        <dbReference type="ARBA" id="ARBA00004141"/>
    </source>
</evidence>
<reference evidence="8 9" key="1">
    <citation type="submission" date="2019-10" db="EMBL/GenBank/DDBJ databases">
        <title>Epibacterium sp. nov., isolated from seawater.</title>
        <authorList>
            <person name="Zhang X."/>
            <person name="Li N."/>
        </authorList>
    </citation>
    <scope>NUCLEOTIDE SEQUENCE [LARGE SCALE GENOMIC DNA]</scope>
    <source>
        <strain evidence="8 9">SM1969</strain>
    </source>
</reference>
<evidence type="ECO:0000313" key="9">
    <source>
        <dbReference type="Proteomes" id="UP000436694"/>
    </source>
</evidence>
<gene>
    <name evidence="8" type="ORF">GG681_05780</name>
</gene>
<dbReference type="Pfam" id="PF00892">
    <property type="entry name" value="EamA"/>
    <property type="match status" value="2"/>
</dbReference>
<evidence type="ECO:0000256" key="6">
    <source>
        <dbReference type="SAM" id="Phobius"/>
    </source>
</evidence>
<dbReference type="InterPro" id="IPR050638">
    <property type="entry name" value="AA-Vitamin_Transporters"/>
</dbReference>
<dbReference type="PANTHER" id="PTHR32322:SF2">
    <property type="entry name" value="EAMA DOMAIN-CONTAINING PROTEIN"/>
    <property type="match status" value="1"/>
</dbReference>
<comment type="caution">
    <text evidence="8">The sequence shown here is derived from an EMBL/GenBank/DDBJ whole genome shotgun (WGS) entry which is preliminary data.</text>
</comment>